<accession>A0A563EGW8</accession>
<keyword evidence="2" id="KW-1185">Reference proteome</keyword>
<organism evidence="1 2">
    <name type="scientific">Lentzea tibetensis</name>
    <dbReference type="NCBI Taxonomy" id="2591470"/>
    <lineage>
        <taxon>Bacteria</taxon>
        <taxon>Bacillati</taxon>
        <taxon>Actinomycetota</taxon>
        <taxon>Actinomycetes</taxon>
        <taxon>Pseudonocardiales</taxon>
        <taxon>Pseudonocardiaceae</taxon>
        <taxon>Lentzea</taxon>
    </lineage>
</organism>
<gene>
    <name evidence="1" type="ORF">FKR81_38670</name>
</gene>
<dbReference type="Proteomes" id="UP000316639">
    <property type="component" value="Unassembled WGS sequence"/>
</dbReference>
<evidence type="ECO:0000313" key="2">
    <source>
        <dbReference type="Proteomes" id="UP000316639"/>
    </source>
</evidence>
<dbReference type="EMBL" id="VOBR01000039">
    <property type="protein sequence ID" value="TWP45765.1"/>
    <property type="molecule type" value="Genomic_DNA"/>
</dbReference>
<proteinExistence type="predicted"/>
<sequence length="250" mass="26204">MSPDDAYRAPTRAERDKAVTALRPLLTGTGGADAKALASLGFGVRTGSDRGRPYVLAASEPGDERGWGMYVADRSAPPRLVIEVPHPKADRNTEELGVELHRRVPGSVVLIAGAHRRAAGNAADVAHRTDSLFHAVADDLAARGVPQVQLHGFDEDNLPEYDLVLSSGAARVSGGAKRAADGAEDAGLPVCRAWRDDCGKLEGTTNAQGKAAAEHGSVFLHIEVTGRLRETVASRDQIANVLAAAEISAP</sequence>
<comment type="caution">
    <text evidence="1">The sequence shown here is derived from an EMBL/GenBank/DDBJ whole genome shotgun (WGS) entry which is preliminary data.</text>
</comment>
<dbReference type="OrthoDB" id="5493436at2"/>
<name>A0A563EGW8_9PSEU</name>
<protein>
    <submittedName>
        <fullName evidence="1">Uncharacterized protein</fullName>
    </submittedName>
</protein>
<reference evidence="1 2" key="1">
    <citation type="submission" date="2019-07" db="EMBL/GenBank/DDBJ databases">
        <title>Lentzea xizangensis sp. nov., isolated from Qinghai-Tibetan Plateau Soils.</title>
        <authorList>
            <person name="Huang J."/>
        </authorList>
    </citation>
    <scope>NUCLEOTIDE SEQUENCE [LARGE SCALE GENOMIC DNA]</scope>
    <source>
        <strain evidence="1 2">FXJ1.1311</strain>
    </source>
</reference>
<dbReference type="AlphaFoldDB" id="A0A563EGW8"/>
<evidence type="ECO:0000313" key="1">
    <source>
        <dbReference type="EMBL" id="TWP45765.1"/>
    </source>
</evidence>